<evidence type="ECO:0008006" key="4">
    <source>
        <dbReference type="Google" id="ProtNLM"/>
    </source>
</evidence>
<evidence type="ECO:0000313" key="3">
    <source>
        <dbReference type="Proteomes" id="UP001550378"/>
    </source>
</evidence>
<keyword evidence="3" id="KW-1185">Reference proteome</keyword>
<protein>
    <recommendedName>
        <fullName evidence="4">Integral membrane protein</fullName>
    </recommendedName>
</protein>
<proteinExistence type="predicted"/>
<feature type="transmembrane region" description="Helical" evidence="1">
    <location>
        <begin position="60"/>
        <end position="82"/>
    </location>
</feature>
<reference evidence="2 3" key="1">
    <citation type="submission" date="2024-06" db="EMBL/GenBank/DDBJ databases">
        <title>The Natural Products Discovery Center: Release of the First 8490 Sequenced Strains for Exploring Actinobacteria Biosynthetic Diversity.</title>
        <authorList>
            <person name="Kalkreuter E."/>
            <person name="Kautsar S.A."/>
            <person name="Yang D."/>
            <person name="Bader C.D."/>
            <person name="Teijaro C.N."/>
            <person name="Fluegel L."/>
            <person name="Davis C.M."/>
            <person name="Simpson J.R."/>
            <person name="Lauterbach L."/>
            <person name="Steele A.D."/>
            <person name="Gui C."/>
            <person name="Meng S."/>
            <person name="Li G."/>
            <person name="Viehrig K."/>
            <person name="Ye F."/>
            <person name="Su P."/>
            <person name="Kiefer A.F."/>
            <person name="Nichols A."/>
            <person name="Cepeda A.J."/>
            <person name="Yan W."/>
            <person name="Fan B."/>
            <person name="Jiang Y."/>
            <person name="Adhikari A."/>
            <person name="Zheng C.-J."/>
            <person name="Schuster L."/>
            <person name="Cowan T.M."/>
            <person name="Smanski M.J."/>
            <person name="Chevrette M.G."/>
            <person name="De Carvalho L.P.S."/>
            <person name="Shen B."/>
        </authorList>
    </citation>
    <scope>NUCLEOTIDE SEQUENCE [LARGE SCALE GENOMIC DNA]</scope>
    <source>
        <strain evidence="2 3">NPDC006337</strain>
    </source>
</reference>
<evidence type="ECO:0000256" key="1">
    <source>
        <dbReference type="SAM" id="Phobius"/>
    </source>
</evidence>
<dbReference type="RefSeq" id="WP_359657876.1">
    <property type="nucleotide sequence ID" value="NZ_JBEXZP010000243.1"/>
</dbReference>
<name>A0ABV2WE47_9ACTN</name>
<keyword evidence="1" id="KW-1133">Transmembrane helix</keyword>
<keyword evidence="1" id="KW-0812">Transmembrane</keyword>
<dbReference type="Proteomes" id="UP001550378">
    <property type="component" value="Unassembled WGS sequence"/>
</dbReference>
<comment type="caution">
    <text evidence="2">The sequence shown here is derived from an EMBL/GenBank/DDBJ whole genome shotgun (WGS) entry which is preliminary data.</text>
</comment>
<organism evidence="2 3">
    <name type="scientific">Streptomyces lavendulocolor</name>
    <dbReference type="NCBI Taxonomy" id="67316"/>
    <lineage>
        <taxon>Bacteria</taxon>
        <taxon>Bacillati</taxon>
        <taxon>Actinomycetota</taxon>
        <taxon>Actinomycetes</taxon>
        <taxon>Kitasatosporales</taxon>
        <taxon>Streptomycetaceae</taxon>
        <taxon>Streptomyces</taxon>
    </lineage>
</organism>
<sequence>MVDTRSRRYATAARRMFWSGIVLVLVGLAALGAARTDGATTWRCDPRCRPVAGTWESVEVAGAVVAGLGGLLWAAAVLMATLRRPARRP</sequence>
<dbReference type="EMBL" id="JBEXZR010000038">
    <property type="protein sequence ID" value="MEU0711633.1"/>
    <property type="molecule type" value="Genomic_DNA"/>
</dbReference>
<evidence type="ECO:0000313" key="2">
    <source>
        <dbReference type="EMBL" id="MEU0711633.1"/>
    </source>
</evidence>
<gene>
    <name evidence="2" type="ORF">ABZ508_30160</name>
</gene>
<keyword evidence="1" id="KW-0472">Membrane</keyword>
<accession>A0ABV2WE47</accession>